<dbReference type="Gene3D" id="1.20.1050.10">
    <property type="match status" value="1"/>
</dbReference>
<evidence type="ECO:0000313" key="2">
    <source>
        <dbReference type="Proteomes" id="UP000007460"/>
    </source>
</evidence>
<name>D5BQ75_PUNMI</name>
<dbReference type="GO" id="GO:0016740">
    <property type="term" value="F:transferase activity"/>
    <property type="evidence" value="ECO:0007669"/>
    <property type="project" value="UniProtKB-KW"/>
</dbReference>
<protein>
    <submittedName>
        <fullName evidence="1">Glutathione S-transferase</fullName>
    </submittedName>
</protein>
<sequence length="103" mass="11403">MVRRDPAFVAENAVLLQKRIDQLAHMATPSPLLFGDQLSIADCGFVASFALISIFREILGINVVLPPTLIKYEATLTAHESVTKQNTAYYKALNNWAKDKLKG</sequence>
<dbReference type="Proteomes" id="UP000007460">
    <property type="component" value="Chromosome"/>
</dbReference>
<dbReference type="EMBL" id="CP001751">
    <property type="protein sequence ID" value="ADE38573.1"/>
    <property type="molecule type" value="Genomic_DNA"/>
</dbReference>
<dbReference type="OrthoDB" id="9797500at2"/>
<dbReference type="STRING" id="488538.SAR116_0330"/>
<keyword evidence="1" id="KW-0808">Transferase</keyword>
<dbReference type="SUPFAM" id="SSF47616">
    <property type="entry name" value="GST C-terminal domain-like"/>
    <property type="match status" value="1"/>
</dbReference>
<dbReference type="InterPro" id="IPR036282">
    <property type="entry name" value="Glutathione-S-Trfase_C_sf"/>
</dbReference>
<evidence type="ECO:0000313" key="1">
    <source>
        <dbReference type="EMBL" id="ADE38573.1"/>
    </source>
</evidence>
<organism evidence="1 2">
    <name type="scientific">Puniceispirillum marinum (strain IMCC1322)</name>
    <dbReference type="NCBI Taxonomy" id="488538"/>
    <lineage>
        <taxon>Bacteria</taxon>
        <taxon>Pseudomonadati</taxon>
        <taxon>Pseudomonadota</taxon>
        <taxon>Alphaproteobacteria</taxon>
        <taxon>Candidatus Puniceispirillales</taxon>
        <taxon>Candidatus Puniceispirillaceae</taxon>
        <taxon>Candidatus Puniceispirillum</taxon>
    </lineage>
</organism>
<dbReference type="HOGENOM" id="CLU_2261476_0_0_5"/>
<gene>
    <name evidence="1" type="ordered locus">SAR116_0330</name>
</gene>
<keyword evidence="2" id="KW-1185">Reference proteome</keyword>
<proteinExistence type="predicted"/>
<dbReference type="KEGG" id="apb:SAR116_0330"/>
<dbReference type="AlphaFoldDB" id="D5BQ75"/>
<accession>D5BQ75</accession>
<reference evidence="1 2" key="1">
    <citation type="journal article" date="2010" name="J. Bacteriol.">
        <title>Complete genome sequence of "Candidatus Puniceispirillum marinum" IMCC1322, a representative of the SAR116 clade in the Alphaproteobacteria.</title>
        <authorList>
            <person name="Oh H.M."/>
            <person name="Kwon K.K."/>
            <person name="Kang I."/>
            <person name="Kang S.G."/>
            <person name="Lee J.H."/>
            <person name="Kim S.J."/>
            <person name="Cho J.C."/>
        </authorList>
    </citation>
    <scope>NUCLEOTIDE SEQUENCE [LARGE SCALE GENOMIC DNA]</scope>
    <source>
        <strain evidence="1 2">IMCC1322</strain>
    </source>
</reference>
<dbReference type="RefSeq" id="WP_013045203.1">
    <property type="nucleotide sequence ID" value="NC_014010.1"/>
</dbReference>